<dbReference type="PANTHER" id="PTHR43103:SF5">
    <property type="entry name" value="4-EPIMERASE, PUTATIVE (AFU_ORTHOLOGUE AFUA_7G00360)-RELATED"/>
    <property type="match status" value="1"/>
</dbReference>
<comment type="similarity">
    <text evidence="1">Belongs to the NAD(P)-dependent epimerase/dehydratase family.</text>
</comment>
<gene>
    <name evidence="5" type="ORF">ACFOUW_08495</name>
</gene>
<dbReference type="InterPro" id="IPR001509">
    <property type="entry name" value="Epimerase_deHydtase"/>
</dbReference>
<comment type="caution">
    <text evidence="5">The sequence shown here is derived from an EMBL/GenBank/DDBJ whole genome shotgun (WGS) entry which is preliminary data.</text>
</comment>
<keyword evidence="3" id="KW-0520">NAD</keyword>
<evidence type="ECO:0000313" key="6">
    <source>
        <dbReference type="Proteomes" id="UP001595699"/>
    </source>
</evidence>
<proteinExistence type="inferred from homology"/>
<feature type="domain" description="NAD-dependent epimerase/dehydratase" evidence="4">
    <location>
        <begin position="5"/>
        <end position="162"/>
    </location>
</feature>
<keyword evidence="2" id="KW-0560">Oxidoreductase</keyword>
<reference evidence="6" key="1">
    <citation type="journal article" date="2019" name="Int. J. Syst. Evol. Microbiol.">
        <title>The Global Catalogue of Microorganisms (GCM) 10K type strain sequencing project: providing services to taxonomists for standard genome sequencing and annotation.</title>
        <authorList>
            <consortium name="The Broad Institute Genomics Platform"/>
            <consortium name="The Broad Institute Genome Sequencing Center for Infectious Disease"/>
            <person name="Wu L."/>
            <person name="Ma J."/>
        </authorList>
    </citation>
    <scope>NUCLEOTIDE SEQUENCE [LARGE SCALE GENOMIC DNA]</scope>
    <source>
        <strain evidence="6">CGMCC 4.7241</strain>
    </source>
</reference>
<dbReference type="SUPFAM" id="SSF51735">
    <property type="entry name" value="NAD(P)-binding Rossmann-fold domains"/>
    <property type="match status" value="1"/>
</dbReference>
<dbReference type="Proteomes" id="UP001595699">
    <property type="component" value="Unassembled WGS sequence"/>
</dbReference>
<sequence>MSWTVAITGAAGGIGTTVRSGLDRSRFSLRLLDQVAPADPDPRDEVRVFDLRSLPATRRALRGVDAVLHLAAYADEKSFEEIHQSNVVTTYSVYEAARLEGVRRVVFASSVHVTGFYPWGRMTSPADRPRPDTFYALSKVYGENLGSMYADRYGISVVNLRIIGFAVEPDDPAFLWGWLSPGDTVRLATAALTAPDIRFVTLYGVSRNQRRFYTEDGWSEIGYAPLDDAEQFASRWPDATPHPLAGMGFTDPDYTG</sequence>
<keyword evidence="6" id="KW-1185">Reference proteome</keyword>
<dbReference type="Pfam" id="PF01370">
    <property type="entry name" value="Epimerase"/>
    <property type="match status" value="1"/>
</dbReference>
<evidence type="ECO:0000313" key="5">
    <source>
        <dbReference type="EMBL" id="MFC3760876.1"/>
    </source>
</evidence>
<name>A0ABV7Y6G4_9ACTN</name>
<dbReference type="Gene3D" id="3.40.50.720">
    <property type="entry name" value="NAD(P)-binding Rossmann-like Domain"/>
    <property type="match status" value="1"/>
</dbReference>
<evidence type="ECO:0000256" key="3">
    <source>
        <dbReference type="ARBA" id="ARBA00023027"/>
    </source>
</evidence>
<dbReference type="EMBL" id="JBHRZH010000006">
    <property type="protein sequence ID" value="MFC3760876.1"/>
    <property type="molecule type" value="Genomic_DNA"/>
</dbReference>
<organism evidence="5 6">
    <name type="scientific">Tenggerimyces flavus</name>
    <dbReference type="NCBI Taxonomy" id="1708749"/>
    <lineage>
        <taxon>Bacteria</taxon>
        <taxon>Bacillati</taxon>
        <taxon>Actinomycetota</taxon>
        <taxon>Actinomycetes</taxon>
        <taxon>Propionibacteriales</taxon>
        <taxon>Nocardioidaceae</taxon>
        <taxon>Tenggerimyces</taxon>
    </lineage>
</organism>
<evidence type="ECO:0000256" key="1">
    <source>
        <dbReference type="ARBA" id="ARBA00007637"/>
    </source>
</evidence>
<protein>
    <submittedName>
        <fullName evidence="5">NAD-dependent epimerase/dehydratase family protein</fullName>
    </submittedName>
</protein>
<accession>A0ABV7Y6G4</accession>
<dbReference type="PANTHER" id="PTHR43103">
    <property type="entry name" value="NUCLEOSIDE-DIPHOSPHATE-SUGAR EPIMERASE"/>
    <property type="match status" value="1"/>
</dbReference>
<evidence type="ECO:0000256" key="2">
    <source>
        <dbReference type="ARBA" id="ARBA00023002"/>
    </source>
</evidence>
<dbReference type="RefSeq" id="WP_205117114.1">
    <property type="nucleotide sequence ID" value="NZ_JAFBCM010000001.1"/>
</dbReference>
<dbReference type="InterPro" id="IPR036291">
    <property type="entry name" value="NAD(P)-bd_dom_sf"/>
</dbReference>
<evidence type="ECO:0000259" key="4">
    <source>
        <dbReference type="Pfam" id="PF01370"/>
    </source>
</evidence>